<dbReference type="Pfam" id="PF01098">
    <property type="entry name" value="FTSW_RODA_SPOVE"/>
    <property type="match status" value="1"/>
</dbReference>
<evidence type="ECO:0000313" key="8">
    <source>
        <dbReference type="EMBL" id="KLH96182.1"/>
    </source>
</evidence>
<evidence type="ECO:0000256" key="4">
    <source>
        <dbReference type="ARBA" id="ARBA00022989"/>
    </source>
</evidence>
<evidence type="ECO:0000313" key="7">
    <source>
        <dbReference type="EMBL" id="GED61485.1"/>
    </source>
</evidence>
<proteinExistence type="predicted"/>
<comment type="caution">
    <text evidence="8">The sequence shown here is derived from an EMBL/GenBank/DDBJ whole genome shotgun (WGS) entry which is preliminary data.</text>
</comment>
<reference evidence="7 10" key="2">
    <citation type="submission" date="2019-06" db="EMBL/GenBank/DDBJ databases">
        <title>Whole genome shotgun sequence of Brevibacillus formosus NBRC 15716.</title>
        <authorList>
            <person name="Hosoyama A."/>
            <person name="Uohara A."/>
            <person name="Ohji S."/>
            <person name="Ichikawa N."/>
        </authorList>
    </citation>
    <scope>NUCLEOTIDE SEQUENCE [LARGE SCALE GENOMIC DNA]</scope>
    <source>
        <strain evidence="7 10">NBRC 15716</strain>
    </source>
</reference>
<dbReference type="GO" id="GO:0032153">
    <property type="term" value="C:cell division site"/>
    <property type="evidence" value="ECO:0007669"/>
    <property type="project" value="TreeGrafter"/>
</dbReference>
<evidence type="ECO:0000256" key="6">
    <source>
        <dbReference type="SAM" id="Phobius"/>
    </source>
</evidence>
<dbReference type="GeneID" id="87588740"/>
<keyword evidence="10" id="KW-1185">Reference proteome</keyword>
<name>A0A837KGE9_9BACL</name>
<evidence type="ECO:0000256" key="3">
    <source>
        <dbReference type="ARBA" id="ARBA00022960"/>
    </source>
</evidence>
<dbReference type="OrthoDB" id="2192428at2"/>
<dbReference type="PANTHER" id="PTHR30474">
    <property type="entry name" value="CELL CYCLE PROTEIN"/>
    <property type="match status" value="1"/>
</dbReference>
<evidence type="ECO:0000256" key="1">
    <source>
        <dbReference type="ARBA" id="ARBA00004141"/>
    </source>
</evidence>
<protein>
    <submittedName>
        <fullName evidence="7">Cell division protein FtsW</fullName>
    </submittedName>
</protein>
<organism evidence="8 9">
    <name type="scientific">Brevibacillus formosus</name>
    <dbReference type="NCBI Taxonomy" id="54913"/>
    <lineage>
        <taxon>Bacteria</taxon>
        <taxon>Bacillati</taxon>
        <taxon>Bacillota</taxon>
        <taxon>Bacilli</taxon>
        <taxon>Bacillales</taxon>
        <taxon>Paenibacillaceae</taxon>
        <taxon>Brevibacillus</taxon>
    </lineage>
</organism>
<comment type="subcellular location">
    <subcellularLocation>
        <location evidence="1">Membrane</location>
        <topology evidence="1">Multi-pass membrane protein</topology>
    </subcellularLocation>
</comment>
<feature type="transmembrane region" description="Helical" evidence="6">
    <location>
        <begin position="397"/>
        <end position="419"/>
    </location>
</feature>
<dbReference type="GO" id="GO:0008360">
    <property type="term" value="P:regulation of cell shape"/>
    <property type="evidence" value="ECO:0007669"/>
    <property type="project" value="UniProtKB-KW"/>
</dbReference>
<feature type="transmembrane region" description="Helical" evidence="6">
    <location>
        <begin position="80"/>
        <end position="103"/>
    </location>
</feature>
<feature type="transmembrane region" description="Helical" evidence="6">
    <location>
        <begin position="141"/>
        <end position="161"/>
    </location>
</feature>
<keyword evidence="4 6" id="KW-1133">Transmembrane helix</keyword>
<feature type="transmembrane region" description="Helical" evidence="6">
    <location>
        <begin position="109"/>
        <end position="129"/>
    </location>
</feature>
<dbReference type="EMBL" id="BJOL01000051">
    <property type="protein sequence ID" value="GED61485.1"/>
    <property type="molecule type" value="Genomic_DNA"/>
</dbReference>
<sequence>MNGNKRTAHYIKEVCDQIKNKEVHAAITLELENHFAEKIEDYREAGYGEEEATRIAIAEMGDPVDVGRHLHQAHKPRMEWGIVSIVGILLAIGLVTLYSLHIAEDNRNLIGRQLVGIIIGTVVLVAILFWDYSKLKRYSKILYFGTMTLLLYTLLAGRPIAGIQYLDIGDSQLHFIGISPFLFIVALAGIFTEWKEHNRYTIVKLISYFLPPCLLLMLGEYEFAVLLYVGGYIALMIAAVPKKLVIMSYLAMVFAFVGGMVYLFAQPYQLDRLFHFLNTYLEPDGRGYITNQSLKTIQSATLWGQGFGASLDDALPALESDYIFAYMVYIFGPIVGIAFFFLGVLLLLRLLQAIRRVKDVYGSLLLSGMIVLFFTPFFWGIFMTVGLAPPIAVNLPFVGFGIVHTVLQMALIGLALNIYRRKDIQPLTKAS</sequence>
<dbReference type="GO" id="GO:0005886">
    <property type="term" value="C:plasma membrane"/>
    <property type="evidence" value="ECO:0007669"/>
    <property type="project" value="TreeGrafter"/>
</dbReference>
<dbReference type="Proteomes" id="UP000035218">
    <property type="component" value="Unassembled WGS sequence"/>
</dbReference>
<feature type="transmembrane region" description="Helical" evidence="6">
    <location>
        <begin position="199"/>
        <end position="217"/>
    </location>
</feature>
<dbReference type="PANTHER" id="PTHR30474:SF1">
    <property type="entry name" value="PEPTIDOGLYCAN GLYCOSYLTRANSFERASE MRDB"/>
    <property type="match status" value="1"/>
</dbReference>
<dbReference type="InterPro" id="IPR047928">
    <property type="entry name" value="Perm_prefix_1"/>
</dbReference>
<dbReference type="InterPro" id="IPR001182">
    <property type="entry name" value="FtsW/RodA"/>
</dbReference>
<dbReference type="GO" id="GO:0051301">
    <property type="term" value="P:cell division"/>
    <property type="evidence" value="ECO:0007669"/>
    <property type="project" value="UniProtKB-KW"/>
</dbReference>
<feature type="transmembrane region" description="Helical" evidence="6">
    <location>
        <begin position="223"/>
        <end position="240"/>
    </location>
</feature>
<dbReference type="EMBL" id="LDCN01000012">
    <property type="protein sequence ID" value="KLH96182.1"/>
    <property type="molecule type" value="Genomic_DNA"/>
</dbReference>
<evidence type="ECO:0000256" key="2">
    <source>
        <dbReference type="ARBA" id="ARBA00022692"/>
    </source>
</evidence>
<keyword evidence="5 6" id="KW-0472">Membrane</keyword>
<evidence type="ECO:0000313" key="10">
    <source>
        <dbReference type="Proteomes" id="UP000319498"/>
    </source>
</evidence>
<feature type="transmembrane region" description="Helical" evidence="6">
    <location>
        <begin position="360"/>
        <end position="385"/>
    </location>
</feature>
<gene>
    <name evidence="8" type="ORF">AA984_27230</name>
    <name evidence="7" type="ORF">BFO01nite_56170</name>
</gene>
<feature type="transmembrane region" description="Helical" evidence="6">
    <location>
        <begin position="247"/>
        <end position="265"/>
    </location>
</feature>
<dbReference type="AlphaFoldDB" id="A0A837KGE9"/>
<dbReference type="RefSeq" id="WP_047074512.1">
    <property type="nucleotide sequence ID" value="NZ_BJOL01000051.1"/>
</dbReference>
<feature type="transmembrane region" description="Helical" evidence="6">
    <location>
        <begin position="323"/>
        <end position="348"/>
    </location>
</feature>
<keyword evidence="3" id="KW-0133">Cell shape</keyword>
<reference evidence="8 9" key="1">
    <citation type="submission" date="2015-05" db="EMBL/GenBank/DDBJ databases">
        <title>Genome sequencing project for genomic taxonomy and phylogenomics of Bacillus-like bacteria.</title>
        <authorList>
            <person name="Liu B."/>
            <person name="Wang J."/>
            <person name="Zhu Y."/>
            <person name="Liu G."/>
            <person name="Chen Q."/>
            <person name="Chen Z."/>
            <person name="Lan J."/>
            <person name="Che J."/>
            <person name="Ge C."/>
            <person name="Shi H."/>
            <person name="Pan Z."/>
            <person name="Liu X."/>
        </authorList>
    </citation>
    <scope>NUCLEOTIDE SEQUENCE [LARGE SCALE GENOMIC DNA]</scope>
    <source>
        <strain evidence="8 9">DSM 9885</strain>
    </source>
</reference>
<evidence type="ECO:0000313" key="9">
    <source>
        <dbReference type="Proteomes" id="UP000035218"/>
    </source>
</evidence>
<feature type="transmembrane region" description="Helical" evidence="6">
    <location>
        <begin position="173"/>
        <end position="192"/>
    </location>
</feature>
<dbReference type="Proteomes" id="UP000319498">
    <property type="component" value="Unassembled WGS sequence"/>
</dbReference>
<dbReference type="NCBIfam" id="NF038403">
    <property type="entry name" value="perm_prefix_1"/>
    <property type="match status" value="1"/>
</dbReference>
<evidence type="ECO:0000256" key="5">
    <source>
        <dbReference type="ARBA" id="ARBA00023136"/>
    </source>
</evidence>
<accession>A0A837KGE9</accession>
<keyword evidence="7" id="KW-0132">Cell division</keyword>
<keyword evidence="2 6" id="KW-0812">Transmembrane</keyword>
<keyword evidence="7" id="KW-0131">Cell cycle</keyword>
<dbReference type="GO" id="GO:0015648">
    <property type="term" value="F:lipid-linked peptidoglycan transporter activity"/>
    <property type="evidence" value="ECO:0007669"/>
    <property type="project" value="TreeGrafter"/>
</dbReference>